<gene>
    <name evidence="1" type="ORF">AV903_22540</name>
</gene>
<dbReference type="AlphaFoldDB" id="A0A345CXJ1"/>
<dbReference type="RefSeq" id="WP_233479336.1">
    <property type="nucleotide sequence ID" value="NZ_CP013970.1"/>
</dbReference>
<name>A0A345CXJ1_9GAMM</name>
<dbReference type="Pfam" id="PF11692">
    <property type="entry name" value="DUF3289"/>
    <property type="match status" value="1"/>
</dbReference>
<dbReference type="NCBIfam" id="TIGR03034">
    <property type="entry name" value="YPO3983 family protein"/>
    <property type="match status" value="1"/>
</dbReference>
<dbReference type="Proteomes" id="UP000264980">
    <property type="component" value="Chromosome"/>
</dbReference>
<dbReference type="InterPro" id="IPR017483">
    <property type="entry name" value="CHP03034"/>
</dbReference>
<sequence>MNAIDSRLIIFSTQKKFNDRNADDMQSGDIDVETLKKHYHLGQVSTFIDWTTFGPSYKHPYLNSIQPASKEKAIAMLYDELRSQSYVFSFQGPYQGLIKDLFNHMQRNNGRDYQNPAMNNAYRNLILADNSPNSTRAIIKRAIEQFDFSKSKLTKENFSNDLYKSHLPKYTRWKDWVNGMGITVHDVNSTEISIESLVLDGNKYTAVIKYRAQDHFGLDREDILKPKFNAISFFRIWFVLQRAKHLAQKPFFTNFEATITLTGEANVKI</sequence>
<protein>
    <submittedName>
        <fullName evidence="1">DUF3289 family protein</fullName>
    </submittedName>
</protein>
<evidence type="ECO:0000313" key="2">
    <source>
        <dbReference type="Proteomes" id="UP000264980"/>
    </source>
</evidence>
<reference evidence="1 2" key="1">
    <citation type="submission" date="2016-01" db="EMBL/GenBank/DDBJ databases">
        <authorList>
            <person name="Oliw E.H."/>
        </authorList>
    </citation>
    <scope>NUCLEOTIDE SEQUENCE [LARGE SCALE GENOMIC DNA]</scope>
    <source>
        <strain evidence="1 2">MDcuke</strain>
    </source>
</reference>
<accession>A0A345CXJ1</accession>
<dbReference type="EMBL" id="CP013970">
    <property type="protein sequence ID" value="AXF78158.1"/>
    <property type="molecule type" value="Genomic_DNA"/>
</dbReference>
<evidence type="ECO:0000313" key="1">
    <source>
        <dbReference type="EMBL" id="AXF78158.1"/>
    </source>
</evidence>
<proteinExistence type="predicted"/>
<organism evidence="1 2">
    <name type="scientific">Erwinia tracheiphila</name>
    <dbReference type="NCBI Taxonomy" id="65700"/>
    <lineage>
        <taxon>Bacteria</taxon>
        <taxon>Pseudomonadati</taxon>
        <taxon>Pseudomonadota</taxon>
        <taxon>Gammaproteobacteria</taxon>
        <taxon>Enterobacterales</taxon>
        <taxon>Erwiniaceae</taxon>
        <taxon>Erwinia</taxon>
    </lineage>
</organism>